<comment type="caution">
    <text evidence="4">The sequence shown here is derived from an EMBL/GenBank/DDBJ whole genome shotgun (WGS) entry which is preliminary data.</text>
</comment>
<dbReference type="InterPro" id="IPR036291">
    <property type="entry name" value="NAD(P)-bd_dom_sf"/>
</dbReference>
<dbReference type="PANTHER" id="PTHR24321">
    <property type="entry name" value="DEHYDROGENASES, SHORT CHAIN"/>
    <property type="match status" value="1"/>
</dbReference>
<keyword evidence="5" id="KW-1185">Reference proteome</keyword>
<evidence type="ECO:0000256" key="3">
    <source>
        <dbReference type="RuleBase" id="RU000363"/>
    </source>
</evidence>
<protein>
    <submittedName>
        <fullName evidence="4">Glucose 1-dehydrogenase</fullName>
        <ecNumber evidence="4">1.1.1.47</ecNumber>
    </submittedName>
</protein>
<dbReference type="EC" id="1.1.1.47" evidence="4"/>
<gene>
    <name evidence="4" type="ORF">RM641_01240</name>
</gene>
<dbReference type="SUPFAM" id="SSF51735">
    <property type="entry name" value="NAD(P)-binding Rossmann-fold domains"/>
    <property type="match status" value="1"/>
</dbReference>
<sequence length="263" mass="27694">MERRFEGQTVIVTGGSGGMGSSHVRGYHAEGANVVIAGRDEDAGRDLAAQLGQRALSVRLDVTSEDDWAALVREVEDEFGPITVLVNNAGIQNPAAPIEHTELRTWEHTFGVNVTGQFLGIRAVAPSMRRSGGGTIVNIASTMAHVGTAFYAPYTASKWAVRGLTKTAALELGRDNIRVNSIHPGVVSTPLINEPTVAGQPAIADVYSPDPFAIPRLAEPSDVTRLLLFITSQDASFATGSEFVLDGGLLLGPALPPESDIAA</sequence>
<dbReference type="PRINTS" id="PR00080">
    <property type="entry name" value="SDRFAMILY"/>
</dbReference>
<dbReference type="GO" id="GO:0047936">
    <property type="term" value="F:glucose 1-dehydrogenase [NAD(P)+] activity"/>
    <property type="evidence" value="ECO:0007669"/>
    <property type="project" value="UniProtKB-EC"/>
</dbReference>
<dbReference type="NCBIfam" id="NF005559">
    <property type="entry name" value="PRK07231.1"/>
    <property type="match status" value="1"/>
</dbReference>
<accession>A0ABU2P320</accession>
<comment type="similarity">
    <text evidence="1 3">Belongs to the short-chain dehydrogenases/reductases (SDR) family.</text>
</comment>
<dbReference type="PRINTS" id="PR00081">
    <property type="entry name" value="GDHRDH"/>
</dbReference>
<evidence type="ECO:0000313" key="4">
    <source>
        <dbReference type="EMBL" id="MDT0386044.1"/>
    </source>
</evidence>
<dbReference type="RefSeq" id="WP_311678233.1">
    <property type="nucleotide sequence ID" value="NZ_JAVREU010000001.1"/>
</dbReference>
<name>A0ABU2P320_9ACTN</name>
<dbReference type="InterPro" id="IPR002347">
    <property type="entry name" value="SDR_fam"/>
</dbReference>
<dbReference type="Proteomes" id="UP001183586">
    <property type="component" value="Unassembled WGS sequence"/>
</dbReference>
<evidence type="ECO:0000256" key="2">
    <source>
        <dbReference type="ARBA" id="ARBA00023002"/>
    </source>
</evidence>
<dbReference type="PANTHER" id="PTHR24321:SF8">
    <property type="entry name" value="ESTRADIOL 17-BETA-DEHYDROGENASE 8-RELATED"/>
    <property type="match status" value="1"/>
</dbReference>
<dbReference type="PROSITE" id="PS00061">
    <property type="entry name" value="ADH_SHORT"/>
    <property type="match status" value="1"/>
</dbReference>
<evidence type="ECO:0000256" key="1">
    <source>
        <dbReference type="ARBA" id="ARBA00006484"/>
    </source>
</evidence>
<keyword evidence="2 4" id="KW-0560">Oxidoreductase</keyword>
<dbReference type="EMBL" id="JAVREU010000001">
    <property type="protein sequence ID" value="MDT0386044.1"/>
    <property type="molecule type" value="Genomic_DNA"/>
</dbReference>
<dbReference type="Pfam" id="PF00106">
    <property type="entry name" value="adh_short"/>
    <property type="match status" value="1"/>
</dbReference>
<dbReference type="Gene3D" id="3.40.50.720">
    <property type="entry name" value="NAD(P)-binding Rossmann-like Domain"/>
    <property type="match status" value="1"/>
</dbReference>
<evidence type="ECO:0000313" key="5">
    <source>
        <dbReference type="Proteomes" id="UP001183586"/>
    </source>
</evidence>
<dbReference type="InterPro" id="IPR020904">
    <property type="entry name" value="Sc_DH/Rdtase_CS"/>
</dbReference>
<organism evidence="4 5">
    <name type="scientific">Streptomyces dubilierae</name>
    <dbReference type="NCBI Taxonomy" id="3075533"/>
    <lineage>
        <taxon>Bacteria</taxon>
        <taxon>Bacillati</taxon>
        <taxon>Actinomycetota</taxon>
        <taxon>Actinomycetes</taxon>
        <taxon>Kitasatosporales</taxon>
        <taxon>Streptomycetaceae</taxon>
        <taxon>Streptomyces</taxon>
    </lineage>
</organism>
<reference evidence="5" key="1">
    <citation type="submission" date="2023-07" db="EMBL/GenBank/DDBJ databases">
        <title>30 novel species of actinomycetes from the DSMZ collection.</title>
        <authorList>
            <person name="Nouioui I."/>
        </authorList>
    </citation>
    <scope>NUCLEOTIDE SEQUENCE [LARGE SCALE GENOMIC DNA]</scope>
    <source>
        <strain evidence="5">DSM 41921</strain>
    </source>
</reference>
<proteinExistence type="inferred from homology"/>